<keyword evidence="2 11" id="KW-1003">Cell membrane</keyword>
<keyword evidence="8 10" id="KW-0675">Receptor</keyword>
<accession>A0ABM0J9E1</accession>
<feature type="domain" description="G-protein coupled receptors family 1 profile" evidence="12">
    <location>
        <begin position="39"/>
        <end position="289"/>
    </location>
</feature>
<dbReference type="InterPro" id="IPR000725">
    <property type="entry name" value="Olfact_rcpt"/>
</dbReference>
<organism evidence="13 14">
    <name type="scientific">Echinops telfairi</name>
    <name type="common">Lesser hedgehog tenrec</name>
    <dbReference type="NCBI Taxonomy" id="9371"/>
    <lineage>
        <taxon>Eukaryota</taxon>
        <taxon>Metazoa</taxon>
        <taxon>Chordata</taxon>
        <taxon>Craniata</taxon>
        <taxon>Vertebrata</taxon>
        <taxon>Euteleostomi</taxon>
        <taxon>Mammalia</taxon>
        <taxon>Eutheria</taxon>
        <taxon>Afrotheria</taxon>
        <taxon>Tenrecidae</taxon>
        <taxon>Tenrecinae</taxon>
        <taxon>Echinops</taxon>
    </lineage>
</organism>
<dbReference type="Pfam" id="PF13853">
    <property type="entry name" value="7tm_4"/>
    <property type="match status" value="1"/>
</dbReference>
<keyword evidence="6 10" id="KW-0297">G-protein coupled receptor</keyword>
<feature type="transmembrane region" description="Helical" evidence="11">
    <location>
        <begin position="271"/>
        <end position="291"/>
    </location>
</feature>
<proteinExistence type="inferred from homology"/>
<evidence type="ECO:0000256" key="3">
    <source>
        <dbReference type="ARBA" id="ARBA00022692"/>
    </source>
</evidence>
<evidence type="ECO:0000256" key="7">
    <source>
        <dbReference type="ARBA" id="ARBA00023136"/>
    </source>
</evidence>
<evidence type="ECO:0000313" key="13">
    <source>
        <dbReference type="Proteomes" id="UP000694863"/>
    </source>
</evidence>
<evidence type="ECO:0000259" key="12">
    <source>
        <dbReference type="PROSITE" id="PS50262"/>
    </source>
</evidence>
<evidence type="ECO:0000256" key="1">
    <source>
        <dbReference type="ARBA" id="ARBA00004651"/>
    </source>
</evidence>
<keyword evidence="9 10" id="KW-0807">Transducer</keyword>
<comment type="similarity">
    <text evidence="10">Belongs to the G-protein coupled receptor 1 family.</text>
</comment>
<dbReference type="Proteomes" id="UP000694863">
    <property type="component" value="Unplaced"/>
</dbReference>
<keyword evidence="11" id="KW-0716">Sensory transduction</keyword>
<feature type="transmembrane region" description="Helical" evidence="11">
    <location>
        <begin position="21"/>
        <end position="48"/>
    </location>
</feature>
<name>A0ABM0J9E1_ECHTE</name>
<gene>
    <name evidence="14" type="primary">LOC101654385</name>
</gene>
<dbReference type="PROSITE" id="PS50262">
    <property type="entry name" value="G_PROTEIN_RECEP_F1_2"/>
    <property type="match status" value="1"/>
</dbReference>
<evidence type="ECO:0000256" key="11">
    <source>
        <dbReference type="RuleBase" id="RU363047"/>
    </source>
</evidence>
<dbReference type="CDD" id="cd15915">
    <property type="entry name" value="7tmA_OR12D-like"/>
    <property type="match status" value="1"/>
</dbReference>
<dbReference type="InterPro" id="IPR050516">
    <property type="entry name" value="Olfactory_GPCR"/>
</dbReference>
<dbReference type="Gene3D" id="1.20.1070.10">
    <property type="entry name" value="Rhodopsin 7-helix transmembrane proteins"/>
    <property type="match status" value="1"/>
</dbReference>
<evidence type="ECO:0000256" key="2">
    <source>
        <dbReference type="ARBA" id="ARBA00022475"/>
    </source>
</evidence>
<keyword evidence="5 11" id="KW-1133">Transmembrane helix</keyword>
<keyword evidence="13" id="KW-1185">Reference proteome</keyword>
<dbReference type="GeneID" id="101654385"/>
<keyword evidence="3 10" id="KW-0812">Transmembrane</keyword>
<keyword evidence="4 11" id="KW-0552">Olfaction</keyword>
<dbReference type="InterPro" id="IPR000276">
    <property type="entry name" value="GPCR_Rhodpsn"/>
</dbReference>
<evidence type="ECO:0000256" key="10">
    <source>
        <dbReference type="RuleBase" id="RU000688"/>
    </source>
</evidence>
<dbReference type="InterPro" id="IPR017452">
    <property type="entry name" value="GPCR_Rhodpsn_7TM"/>
</dbReference>
<evidence type="ECO:0000313" key="14">
    <source>
        <dbReference type="RefSeq" id="XP_004717799.1"/>
    </source>
</evidence>
<comment type="subcellular location">
    <subcellularLocation>
        <location evidence="1 11">Cell membrane</location>
        <topology evidence="1 11">Multi-pass membrane protein</topology>
    </subcellularLocation>
</comment>
<feature type="transmembrane region" description="Helical" evidence="11">
    <location>
        <begin position="55"/>
        <end position="74"/>
    </location>
</feature>
<dbReference type="PROSITE" id="PS00237">
    <property type="entry name" value="G_PROTEIN_RECEP_F1_1"/>
    <property type="match status" value="1"/>
</dbReference>
<feature type="transmembrane region" description="Helical" evidence="11">
    <location>
        <begin position="139"/>
        <end position="160"/>
    </location>
</feature>
<dbReference type="SUPFAM" id="SSF81321">
    <property type="entry name" value="Family A G protein-coupled receptor-like"/>
    <property type="match status" value="1"/>
</dbReference>
<dbReference type="PANTHER" id="PTHR26452">
    <property type="entry name" value="OLFACTORY RECEPTOR"/>
    <property type="match status" value="1"/>
</dbReference>
<feature type="transmembrane region" description="Helical" evidence="11">
    <location>
        <begin position="89"/>
        <end position="118"/>
    </location>
</feature>
<dbReference type="PRINTS" id="PR00237">
    <property type="entry name" value="GPCRRHODOPSN"/>
</dbReference>
<feature type="transmembrane region" description="Helical" evidence="11">
    <location>
        <begin position="203"/>
        <end position="225"/>
    </location>
</feature>
<dbReference type="RefSeq" id="XP_004717799.1">
    <property type="nucleotide sequence ID" value="XM_004717742.1"/>
</dbReference>
<reference evidence="14" key="1">
    <citation type="submission" date="2025-08" db="UniProtKB">
        <authorList>
            <consortium name="RefSeq"/>
        </authorList>
    </citation>
    <scope>IDENTIFICATION</scope>
</reference>
<evidence type="ECO:0000256" key="9">
    <source>
        <dbReference type="ARBA" id="ARBA00023224"/>
    </source>
</evidence>
<keyword evidence="7 11" id="KW-0472">Membrane</keyword>
<feature type="transmembrane region" description="Helical" evidence="11">
    <location>
        <begin position="237"/>
        <end position="259"/>
    </location>
</feature>
<evidence type="ECO:0000256" key="4">
    <source>
        <dbReference type="ARBA" id="ARBA00022725"/>
    </source>
</evidence>
<sequence length="319" mass="36039">MLNHSSVTEFLLLGVTDLQELWPFLFVVFLISYFFILAGNGAILMIVICDPKLHLPMYFFLGNLSCLDICYSTVTLPKMLENLLSANKAISFVGCISQLHFFHFLGSTEAMLLAVMAFDRFVAICKPLRYTVIMNHQRCAQMAGTVWVIGFLHALLHSIVTSTLNFCGSNHVHHFFCDIKPLLELACGNTELNQWLLNTVTGTIAMCPFFLTLLSYSYIITSLLFKTRSCSMLQKALSTCASHFMVVTLLYVPVLVTYARPSSGSSMEQERVIAIMYTVVTPVLNPLIYTLRNKDVKRALIRAVRRTYRWRNPETASEA</sequence>
<protein>
    <recommendedName>
        <fullName evidence="11">Olfactory receptor</fullName>
    </recommendedName>
</protein>
<evidence type="ECO:0000256" key="5">
    <source>
        <dbReference type="ARBA" id="ARBA00022989"/>
    </source>
</evidence>
<evidence type="ECO:0000256" key="6">
    <source>
        <dbReference type="ARBA" id="ARBA00023040"/>
    </source>
</evidence>
<evidence type="ECO:0000256" key="8">
    <source>
        <dbReference type="ARBA" id="ARBA00023170"/>
    </source>
</evidence>
<dbReference type="PRINTS" id="PR00245">
    <property type="entry name" value="OLFACTORYR"/>
</dbReference>